<dbReference type="AlphaFoldDB" id="A0A392RTW0"/>
<name>A0A392RTW0_9FABA</name>
<dbReference type="Proteomes" id="UP000265520">
    <property type="component" value="Unassembled WGS sequence"/>
</dbReference>
<organism evidence="1 2">
    <name type="scientific">Trifolium medium</name>
    <dbReference type="NCBI Taxonomy" id="97028"/>
    <lineage>
        <taxon>Eukaryota</taxon>
        <taxon>Viridiplantae</taxon>
        <taxon>Streptophyta</taxon>
        <taxon>Embryophyta</taxon>
        <taxon>Tracheophyta</taxon>
        <taxon>Spermatophyta</taxon>
        <taxon>Magnoliopsida</taxon>
        <taxon>eudicotyledons</taxon>
        <taxon>Gunneridae</taxon>
        <taxon>Pentapetalae</taxon>
        <taxon>rosids</taxon>
        <taxon>fabids</taxon>
        <taxon>Fabales</taxon>
        <taxon>Fabaceae</taxon>
        <taxon>Papilionoideae</taxon>
        <taxon>50 kb inversion clade</taxon>
        <taxon>NPAAA clade</taxon>
        <taxon>Hologalegina</taxon>
        <taxon>IRL clade</taxon>
        <taxon>Trifolieae</taxon>
        <taxon>Trifolium</taxon>
    </lineage>
</organism>
<evidence type="ECO:0000313" key="2">
    <source>
        <dbReference type="Proteomes" id="UP000265520"/>
    </source>
</evidence>
<sequence>MMGAWASTGNGRKIGAGWTQALAHEIGAGWAQALTKEM</sequence>
<evidence type="ECO:0000313" key="1">
    <source>
        <dbReference type="EMBL" id="MCI39035.1"/>
    </source>
</evidence>
<accession>A0A392RTW0</accession>
<feature type="non-terminal residue" evidence="1">
    <location>
        <position position="38"/>
    </location>
</feature>
<dbReference type="EMBL" id="LXQA010262900">
    <property type="protein sequence ID" value="MCI39035.1"/>
    <property type="molecule type" value="Genomic_DNA"/>
</dbReference>
<comment type="caution">
    <text evidence="1">The sequence shown here is derived from an EMBL/GenBank/DDBJ whole genome shotgun (WGS) entry which is preliminary data.</text>
</comment>
<protein>
    <submittedName>
        <fullName evidence="1">Uncharacterized protein</fullName>
    </submittedName>
</protein>
<keyword evidence="2" id="KW-1185">Reference proteome</keyword>
<proteinExistence type="predicted"/>
<reference evidence="1 2" key="1">
    <citation type="journal article" date="2018" name="Front. Plant Sci.">
        <title>Red Clover (Trifolium pratense) and Zigzag Clover (T. medium) - A Picture of Genomic Similarities and Differences.</title>
        <authorList>
            <person name="Dluhosova J."/>
            <person name="Istvanek J."/>
            <person name="Nedelnik J."/>
            <person name="Repkova J."/>
        </authorList>
    </citation>
    <scope>NUCLEOTIDE SEQUENCE [LARGE SCALE GENOMIC DNA]</scope>
    <source>
        <strain evidence="2">cv. 10/8</strain>
        <tissue evidence="1">Leaf</tissue>
    </source>
</reference>